<dbReference type="AlphaFoldDB" id="A0A8J3Q676"/>
<dbReference type="SMART" id="SM00530">
    <property type="entry name" value="HTH_XRE"/>
    <property type="match status" value="1"/>
</dbReference>
<name>A0A8J3Q676_9ACTN</name>
<dbReference type="GO" id="GO:0003677">
    <property type="term" value="F:DNA binding"/>
    <property type="evidence" value="ECO:0007669"/>
    <property type="project" value="InterPro"/>
</dbReference>
<dbReference type="Gene3D" id="3.30.450.180">
    <property type="match status" value="1"/>
</dbReference>
<organism evidence="3 4">
    <name type="scientific">Rhizocola hellebori</name>
    <dbReference type="NCBI Taxonomy" id="1392758"/>
    <lineage>
        <taxon>Bacteria</taxon>
        <taxon>Bacillati</taxon>
        <taxon>Actinomycetota</taxon>
        <taxon>Actinomycetes</taxon>
        <taxon>Micromonosporales</taxon>
        <taxon>Micromonosporaceae</taxon>
        <taxon>Rhizocola</taxon>
    </lineage>
</organism>
<evidence type="ECO:0000313" key="3">
    <source>
        <dbReference type="EMBL" id="GIH03905.1"/>
    </source>
</evidence>
<dbReference type="Proteomes" id="UP000612899">
    <property type="component" value="Unassembled WGS sequence"/>
</dbReference>
<dbReference type="CDD" id="cd00093">
    <property type="entry name" value="HTH_XRE"/>
    <property type="match status" value="1"/>
</dbReference>
<feature type="region of interest" description="Disordered" evidence="1">
    <location>
        <begin position="277"/>
        <end position="296"/>
    </location>
</feature>
<gene>
    <name evidence="3" type="ORF">Rhe02_19720</name>
</gene>
<dbReference type="EMBL" id="BONY01000010">
    <property type="protein sequence ID" value="GIH03905.1"/>
    <property type="molecule type" value="Genomic_DNA"/>
</dbReference>
<reference evidence="3" key="1">
    <citation type="submission" date="2021-01" db="EMBL/GenBank/DDBJ databases">
        <title>Whole genome shotgun sequence of Rhizocola hellebori NBRC 109834.</title>
        <authorList>
            <person name="Komaki H."/>
            <person name="Tamura T."/>
        </authorList>
    </citation>
    <scope>NUCLEOTIDE SEQUENCE</scope>
    <source>
        <strain evidence="3">NBRC 109834</strain>
    </source>
</reference>
<evidence type="ECO:0000259" key="2">
    <source>
        <dbReference type="PROSITE" id="PS50943"/>
    </source>
</evidence>
<feature type="domain" description="HTH cro/C1-type" evidence="2">
    <location>
        <begin position="39"/>
        <end position="86"/>
    </location>
</feature>
<evidence type="ECO:0000256" key="1">
    <source>
        <dbReference type="SAM" id="MobiDB-lite"/>
    </source>
</evidence>
<dbReference type="PANTHER" id="PTHR35010:SF2">
    <property type="entry name" value="BLL4672 PROTEIN"/>
    <property type="match status" value="1"/>
</dbReference>
<evidence type="ECO:0000313" key="4">
    <source>
        <dbReference type="Proteomes" id="UP000612899"/>
    </source>
</evidence>
<protein>
    <submittedName>
        <fullName evidence="3">Transcriptional regulator</fullName>
    </submittedName>
</protein>
<accession>A0A8J3Q676</accession>
<dbReference type="Gene3D" id="1.10.260.40">
    <property type="entry name" value="lambda repressor-like DNA-binding domains"/>
    <property type="match status" value="1"/>
</dbReference>
<dbReference type="InterPro" id="IPR010982">
    <property type="entry name" value="Lambda_DNA-bd_dom_sf"/>
</dbReference>
<dbReference type="PANTHER" id="PTHR35010">
    <property type="entry name" value="BLL4672 PROTEIN-RELATED"/>
    <property type="match status" value="1"/>
</dbReference>
<dbReference type="PROSITE" id="PS50943">
    <property type="entry name" value="HTH_CROC1"/>
    <property type="match status" value="1"/>
</dbReference>
<keyword evidence="4" id="KW-1185">Reference proteome</keyword>
<proteinExistence type="predicted"/>
<dbReference type="Pfam" id="PF17765">
    <property type="entry name" value="MLTR_LBD"/>
    <property type="match status" value="1"/>
</dbReference>
<dbReference type="Pfam" id="PF13560">
    <property type="entry name" value="HTH_31"/>
    <property type="match status" value="1"/>
</dbReference>
<comment type="caution">
    <text evidence="3">The sequence shown here is derived from an EMBL/GenBank/DDBJ whole genome shotgun (WGS) entry which is preliminary data.</text>
</comment>
<sequence>MVCSLAHMTDLGAFLRGRREAVTPAQVGLPTSARRRTPGLRRAELAILAGVSVEYLTRLEQGRDRHPSMQVLAALADALGLSAQERLHLRGLAKVAGGGGGLICAGLEPPAREVRPTVQALLLRLEPAPAYVANRLTDVLAYTSGFERLAGPVGLLDADPPNLARYTFADTRARNAYPQWDLVADERAATLATAIGPDDPHRTELVDELTVVAGASFAARLAAATVPNRTGTERFTHPQVGELRLAYETLDLPDADGQSLVVYLPADDATSTALDQLNGRRPGALRPVPHASRRSA</sequence>
<dbReference type="InterPro" id="IPR041413">
    <property type="entry name" value="MLTR_LBD"/>
</dbReference>
<dbReference type="InterPro" id="IPR001387">
    <property type="entry name" value="Cro/C1-type_HTH"/>
</dbReference>
<dbReference type="SUPFAM" id="SSF47413">
    <property type="entry name" value="lambda repressor-like DNA-binding domains"/>
    <property type="match status" value="1"/>
</dbReference>